<dbReference type="GO" id="GO:0061630">
    <property type="term" value="F:ubiquitin protein ligase activity"/>
    <property type="evidence" value="ECO:0007669"/>
    <property type="project" value="TreeGrafter"/>
</dbReference>
<keyword evidence="1" id="KW-0862">Zinc</keyword>
<dbReference type="SMART" id="SM00184">
    <property type="entry name" value="RING"/>
    <property type="match status" value="1"/>
</dbReference>
<keyword evidence="2" id="KW-0472">Membrane</keyword>
<evidence type="ECO:0000256" key="1">
    <source>
        <dbReference type="PROSITE-ProRule" id="PRU00175"/>
    </source>
</evidence>
<evidence type="ECO:0000256" key="2">
    <source>
        <dbReference type="SAM" id="Phobius"/>
    </source>
</evidence>
<keyword evidence="2" id="KW-1133">Transmembrane helix</keyword>
<dbReference type="PROSITE" id="PS50089">
    <property type="entry name" value="ZF_RING_2"/>
    <property type="match status" value="1"/>
</dbReference>
<reference evidence="4" key="1">
    <citation type="journal article" date="2022" name="Proc. Natl. Acad. Sci. U.S.A.">
        <title>Life cycle and functional genomics of the unicellular red alga Galdieria for elucidating algal and plant evolution and industrial use.</title>
        <authorList>
            <person name="Hirooka S."/>
            <person name="Itabashi T."/>
            <person name="Ichinose T.M."/>
            <person name="Onuma R."/>
            <person name="Fujiwara T."/>
            <person name="Yamashita S."/>
            <person name="Jong L.W."/>
            <person name="Tomita R."/>
            <person name="Iwane A.H."/>
            <person name="Miyagishima S.Y."/>
        </authorList>
    </citation>
    <scope>NUCLEOTIDE SEQUENCE</scope>
    <source>
        <strain evidence="4">NBRC 102759</strain>
    </source>
</reference>
<evidence type="ECO:0000313" key="5">
    <source>
        <dbReference type="Proteomes" id="UP001061958"/>
    </source>
</evidence>
<proteinExistence type="predicted"/>
<dbReference type="GO" id="GO:0008270">
    <property type="term" value="F:zinc ion binding"/>
    <property type="evidence" value="ECO:0007669"/>
    <property type="project" value="UniProtKB-KW"/>
</dbReference>
<feature type="domain" description="RING-type" evidence="3">
    <location>
        <begin position="192"/>
        <end position="233"/>
    </location>
</feature>
<keyword evidence="1" id="KW-0479">Metal-binding</keyword>
<keyword evidence="1" id="KW-0863">Zinc-finger</keyword>
<dbReference type="OrthoDB" id="18015at2759"/>
<dbReference type="SUPFAM" id="SSF57850">
    <property type="entry name" value="RING/U-box"/>
    <property type="match status" value="1"/>
</dbReference>
<dbReference type="InterPro" id="IPR001841">
    <property type="entry name" value="Znf_RING"/>
</dbReference>
<dbReference type="InterPro" id="IPR051826">
    <property type="entry name" value="E3_ubiquitin-ligase_domain"/>
</dbReference>
<dbReference type="AlphaFoldDB" id="A0A9C7PUY4"/>
<name>A0A9C7PUY4_9RHOD</name>
<sequence>MDTAVIVTLSIYLFIMLSICSASVLLKRGRTGRILESQFPPPSRQGGHNSLGVPSRAVFSFLPLHSAKLDEVAPELVYGDKHSFHKVRPQLRELFKYCKYMAPVQDSSICKDTDIENAISISSNSCSTSPNDAKLHLEDEQIIVEAQNPSHTMFENKGKNILERILFAVYLKGNDEEAEWLFNQVLRDHNICVICLEDFEVDCSIRMLHCAHFFHSNCLSQWLSKSTQCPLCKVCVYLENVEQTNIPNTHHTDSDDDQRRVYNTTSPNIQQEIWRNYLDMPLHVVR</sequence>
<keyword evidence="2" id="KW-0812">Transmembrane</keyword>
<dbReference type="Proteomes" id="UP001061958">
    <property type="component" value="Unassembled WGS sequence"/>
</dbReference>
<keyword evidence="5" id="KW-1185">Reference proteome</keyword>
<reference evidence="4" key="2">
    <citation type="submission" date="2022-01" db="EMBL/GenBank/DDBJ databases">
        <authorList>
            <person name="Hirooka S."/>
            <person name="Miyagishima S.Y."/>
        </authorList>
    </citation>
    <scope>NUCLEOTIDE SEQUENCE</scope>
    <source>
        <strain evidence="4">NBRC 102759</strain>
    </source>
</reference>
<gene>
    <name evidence="4" type="ORF">GpartN1_g2657.t1</name>
</gene>
<dbReference type="PANTHER" id="PTHR22765">
    <property type="entry name" value="RING FINGER AND PROTEASE ASSOCIATED DOMAIN-CONTAINING"/>
    <property type="match status" value="1"/>
</dbReference>
<evidence type="ECO:0000313" key="4">
    <source>
        <dbReference type="EMBL" id="GJQ10866.1"/>
    </source>
</evidence>
<organism evidence="4 5">
    <name type="scientific">Galdieria partita</name>
    <dbReference type="NCBI Taxonomy" id="83374"/>
    <lineage>
        <taxon>Eukaryota</taxon>
        <taxon>Rhodophyta</taxon>
        <taxon>Bangiophyceae</taxon>
        <taxon>Galdieriales</taxon>
        <taxon>Galdieriaceae</taxon>
        <taxon>Galdieria</taxon>
    </lineage>
</organism>
<feature type="transmembrane region" description="Helical" evidence="2">
    <location>
        <begin position="6"/>
        <end position="26"/>
    </location>
</feature>
<dbReference type="PANTHER" id="PTHR22765:SF434">
    <property type="entry name" value="GB|AAD18119.1-RELATED"/>
    <property type="match status" value="1"/>
</dbReference>
<comment type="caution">
    <text evidence="4">The sequence shown here is derived from an EMBL/GenBank/DDBJ whole genome shotgun (WGS) entry which is preliminary data.</text>
</comment>
<dbReference type="InterPro" id="IPR013083">
    <property type="entry name" value="Znf_RING/FYVE/PHD"/>
</dbReference>
<dbReference type="Gene3D" id="3.30.40.10">
    <property type="entry name" value="Zinc/RING finger domain, C3HC4 (zinc finger)"/>
    <property type="match status" value="1"/>
</dbReference>
<evidence type="ECO:0000259" key="3">
    <source>
        <dbReference type="PROSITE" id="PS50089"/>
    </source>
</evidence>
<dbReference type="Pfam" id="PF13639">
    <property type="entry name" value="zf-RING_2"/>
    <property type="match status" value="1"/>
</dbReference>
<protein>
    <recommendedName>
        <fullName evidence="3">RING-type domain-containing protein</fullName>
    </recommendedName>
</protein>
<dbReference type="GO" id="GO:0006511">
    <property type="term" value="P:ubiquitin-dependent protein catabolic process"/>
    <property type="evidence" value="ECO:0007669"/>
    <property type="project" value="TreeGrafter"/>
</dbReference>
<accession>A0A9C7PUY4</accession>
<dbReference type="EMBL" id="BQMJ01000019">
    <property type="protein sequence ID" value="GJQ10866.1"/>
    <property type="molecule type" value="Genomic_DNA"/>
</dbReference>